<evidence type="ECO:0000256" key="2">
    <source>
        <dbReference type="ARBA" id="ARBA00022741"/>
    </source>
</evidence>
<organism evidence="5 6">
    <name type="scientific">Novimethylophilus kurashikiensis</name>
    <dbReference type="NCBI Taxonomy" id="1825523"/>
    <lineage>
        <taxon>Bacteria</taxon>
        <taxon>Pseudomonadati</taxon>
        <taxon>Pseudomonadota</taxon>
        <taxon>Betaproteobacteria</taxon>
        <taxon>Nitrosomonadales</taxon>
        <taxon>Methylophilaceae</taxon>
        <taxon>Novimethylophilus</taxon>
    </lineage>
</organism>
<dbReference type="SUPFAM" id="SSF52540">
    <property type="entry name" value="P-loop containing nucleoside triphosphate hydrolases"/>
    <property type="match status" value="1"/>
</dbReference>
<accession>A0A2R5FE40</accession>
<dbReference type="Proteomes" id="UP000245081">
    <property type="component" value="Unassembled WGS sequence"/>
</dbReference>
<gene>
    <name evidence="5" type="ORF">NMK_3309</name>
</gene>
<dbReference type="PIRSF" id="PIRSF003073">
    <property type="entry name" value="DNAC_TnpB_IstB"/>
    <property type="match status" value="1"/>
</dbReference>
<dbReference type="Pfam" id="PF01695">
    <property type="entry name" value="IstB_IS21"/>
    <property type="match status" value="1"/>
</dbReference>
<keyword evidence="2" id="KW-0547">Nucleotide-binding</keyword>
<keyword evidence="6" id="KW-1185">Reference proteome</keyword>
<keyword evidence="3" id="KW-0067">ATP-binding</keyword>
<dbReference type="EMBL" id="BDOQ01000019">
    <property type="protein sequence ID" value="GBG15698.1"/>
    <property type="molecule type" value="Genomic_DNA"/>
</dbReference>
<reference evidence="5 6" key="1">
    <citation type="journal article" date="2018" name="Environ. Microbiol.">
        <title>Isolation and genomic characterization of Novimethylophilus kurashikiensis gen. nov. sp. nov., a new lanthanide-dependent methylotrophic species of Methylophilaceae.</title>
        <authorList>
            <person name="Lv H."/>
            <person name="Sahin N."/>
            <person name="Tani A."/>
        </authorList>
    </citation>
    <scope>NUCLEOTIDE SEQUENCE [LARGE SCALE GENOMIC DNA]</scope>
    <source>
        <strain evidence="5 6">La2-4</strain>
    </source>
</reference>
<evidence type="ECO:0000313" key="5">
    <source>
        <dbReference type="EMBL" id="GBG15698.1"/>
    </source>
</evidence>
<dbReference type="NCBIfam" id="NF038214">
    <property type="entry name" value="IS21_help_AAA"/>
    <property type="match status" value="1"/>
</dbReference>
<evidence type="ECO:0000259" key="4">
    <source>
        <dbReference type="SMART" id="SM00382"/>
    </source>
</evidence>
<dbReference type="GO" id="GO:0006260">
    <property type="term" value="P:DNA replication"/>
    <property type="evidence" value="ECO:0007669"/>
    <property type="project" value="TreeGrafter"/>
</dbReference>
<dbReference type="GO" id="GO:0005524">
    <property type="term" value="F:ATP binding"/>
    <property type="evidence" value="ECO:0007669"/>
    <property type="project" value="UniProtKB-KW"/>
</dbReference>
<dbReference type="InterPro" id="IPR047661">
    <property type="entry name" value="IstB"/>
</dbReference>
<evidence type="ECO:0000256" key="3">
    <source>
        <dbReference type="ARBA" id="ARBA00022840"/>
    </source>
</evidence>
<dbReference type="InterPro" id="IPR003593">
    <property type="entry name" value="AAA+_ATPase"/>
</dbReference>
<comment type="caution">
    <text evidence="5">The sequence shown here is derived from an EMBL/GenBank/DDBJ whole genome shotgun (WGS) entry which is preliminary data.</text>
</comment>
<dbReference type="SMART" id="SM00382">
    <property type="entry name" value="AAA"/>
    <property type="match status" value="1"/>
</dbReference>
<dbReference type="PANTHER" id="PTHR30050">
    <property type="entry name" value="CHROMOSOMAL REPLICATION INITIATOR PROTEIN DNAA"/>
    <property type="match status" value="1"/>
</dbReference>
<dbReference type="AlphaFoldDB" id="A0A2R5FE40"/>
<dbReference type="OrthoDB" id="8150723at2"/>
<name>A0A2R5FE40_9PROT</name>
<evidence type="ECO:0000313" key="6">
    <source>
        <dbReference type="Proteomes" id="UP000245081"/>
    </source>
</evidence>
<dbReference type="PANTHER" id="PTHR30050:SF4">
    <property type="entry name" value="ATP-BINDING PROTEIN RV3427C IN INSERTION SEQUENCE-RELATED"/>
    <property type="match status" value="1"/>
</dbReference>
<sequence length="247" mass="27342">MMMQQTISKLKELKLLGMAEALQANLGQPAFRGLSFDEQVSILVDSEVSSRDSRRWNRLLKSAKLRYPSACLEDVDFRESRGLEKSLFAVLATCDWVRQPRHIVFTGATGTGKSWVACALGVQACRLGLSVIYRSSSQISEEIATVVANGSLPQLKGRLIKATVLIIDDLGLMPFDGVVARTLLDVVDERDRLRSGALVITSQYPIDHWHAFLGDPTIADAILDRMVHAAHLIHLKGDSMRKGRTKE</sequence>
<dbReference type="InterPro" id="IPR028350">
    <property type="entry name" value="DNAC/IstB-like"/>
</dbReference>
<feature type="domain" description="AAA+ ATPase" evidence="4">
    <location>
        <begin position="99"/>
        <end position="234"/>
    </location>
</feature>
<comment type="similarity">
    <text evidence="1">Belongs to the IS21/IS1162 putative ATP-binding protein family.</text>
</comment>
<dbReference type="Gene3D" id="3.40.50.300">
    <property type="entry name" value="P-loop containing nucleotide triphosphate hydrolases"/>
    <property type="match status" value="1"/>
</dbReference>
<protein>
    <submittedName>
        <fullName evidence="5">Fis family transcriptional regulator</fullName>
    </submittedName>
</protein>
<dbReference type="CDD" id="cd00009">
    <property type="entry name" value="AAA"/>
    <property type="match status" value="1"/>
</dbReference>
<dbReference type="RefSeq" id="WP_109016839.1">
    <property type="nucleotide sequence ID" value="NZ_BDOQ01000019.1"/>
</dbReference>
<dbReference type="InterPro" id="IPR027417">
    <property type="entry name" value="P-loop_NTPase"/>
</dbReference>
<proteinExistence type="inferred from homology"/>
<evidence type="ECO:0000256" key="1">
    <source>
        <dbReference type="ARBA" id="ARBA00008059"/>
    </source>
</evidence>
<dbReference type="InterPro" id="IPR002611">
    <property type="entry name" value="IstB_ATP-bd"/>
</dbReference>